<dbReference type="OrthoDB" id="2839137at2759"/>
<reference evidence="1 3" key="1">
    <citation type="submission" date="2014-04" db="EMBL/GenBank/DDBJ databases">
        <authorList>
            <consortium name="DOE Joint Genome Institute"/>
            <person name="Kuo A."/>
            <person name="Tarkka M."/>
            <person name="Buscot F."/>
            <person name="Kohler A."/>
            <person name="Nagy L.G."/>
            <person name="Floudas D."/>
            <person name="Copeland A."/>
            <person name="Barry K.W."/>
            <person name="Cichocki N."/>
            <person name="Veneault-Fourrey C."/>
            <person name="LaButti K."/>
            <person name="Lindquist E.A."/>
            <person name="Lipzen A."/>
            <person name="Lundell T."/>
            <person name="Morin E."/>
            <person name="Murat C."/>
            <person name="Sun H."/>
            <person name="Tunlid A."/>
            <person name="Henrissat B."/>
            <person name="Grigoriev I.V."/>
            <person name="Hibbett D.S."/>
            <person name="Martin F."/>
            <person name="Nordberg H.P."/>
            <person name="Cantor M.N."/>
            <person name="Hua S.X."/>
        </authorList>
    </citation>
    <scope>NUCLEOTIDE SEQUENCE [LARGE SCALE GENOMIC DNA]</scope>
    <source>
        <strain evidence="1 3">F 1598</strain>
    </source>
</reference>
<sequence length="309" mass="35290">MWPCKRFAPVTLSRSFPSCQFYATSSHRQLRITHTLDPSRLQASDFMDLSYAKGPYIRVILPNDNSFRQPSFRTMYSFKNKGISFPPGSQGFFYYHTPMPDVPALAGEVRFRLTNGNDPALFLSGVDLIKLDGTPWCIPLLRAATGVTGYQYLRQMLVKDGLVTPALLERCDTISEGRASSHNRFIHSLGQLFGVDFHKFDTRLYTCHNDVYQHVIIQRLFADCSNKKAFPPYRGTALCRFERSSQRSRTIVMRVVRITSPVRCVIPNYNGYVPMPVEGELVRRGGGRIWSHNMANPYFKGLRGLLRDE</sequence>
<dbReference type="AlphaFoldDB" id="A0A0C3F253"/>
<keyword evidence="3" id="KW-1185">Reference proteome</keyword>
<name>A0A0C3F253_PILCF</name>
<reference evidence="1" key="3">
    <citation type="submission" date="2015-02" db="EMBL/GenBank/DDBJ databases">
        <title>Evolutionary Origins and Diversification of the Mycorrhizal Mutualists.</title>
        <authorList>
            <consortium name="DOE Joint Genome Institute"/>
            <consortium name="Mycorrhizal Genomics Consortium"/>
            <person name="Kohler A."/>
            <person name="Kuo A."/>
            <person name="Nagy L.G."/>
            <person name="Floudas D."/>
            <person name="Copeland A."/>
            <person name="Barry K.W."/>
            <person name="Cichocki N."/>
            <person name="Veneault-Fourrey C."/>
            <person name="LaButti K."/>
            <person name="Lindquist E.A."/>
            <person name="Lipzen A."/>
            <person name="Lundell T."/>
            <person name="Morin E."/>
            <person name="Murat C."/>
            <person name="Riley R."/>
            <person name="Ohm R."/>
            <person name="Sun H."/>
            <person name="Tunlid A."/>
            <person name="Henrissat B."/>
            <person name="Grigoriev I.V."/>
            <person name="Hibbett D.S."/>
            <person name="Martin F."/>
        </authorList>
    </citation>
    <scope>NUCLEOTIDE SEQUENCE</scope>
    <source>
        <strain evidence="1 3">F 1598</strain>
    </source>
</reference>
<protein>
    <submittedName>
        <fullName evidence="1">Uncharacterized protein</fullName>
    </submittedName>
</protein>
<accession>A0A0C3F253</accession>
<organism evidence="1 3">
    <name type="scientific">Piloderma croceum (strain F 1598)</name>
    <dbReference type="NCBI Taxonomy" id="765440"/>
    <lineage>
        <taxon>Eukaryota</taxon>
        <taxon>Fungi</taxon>
        <taxon>Dikarya</taxon>
        <taxon>Basidiomycota</taxon>
        <taxon>Agaricomycotina</taxon>
        <taxon>Agaricomycetes</taxon>
        <taxon>Agaricomycetidae</taxon>
        <taxon>Atheliales</taxon>
        <taxon>Atheliaceae</taxon>
        <taxon>Piloderma</taxon>
    </lineage>
</organism>
<evidence type="ECO:0000313" key="2">
    <source>
        <dbReference type="EMBL" id="KIM76167.1"/>
    </source>
</evidence>
<dbReference type="EMBL" id="KN833037">
    <property type="protein sequence ID" value="KIM76167.1"/>
    <property type="molecule type" value="Genomic_DNA"/>
</dbReference>
<proteinExistence type="predicted"/>
<dbReference type="Proteomes" id="UP000054166">
    <property type="component" value="Unassembled WGS sequence"/>
</dbReference>
<evidence type="ECO:0000313" key="3">
    <source>
        <dbReference type="Proteomes" id="UP000054166"/>
    </source>
</evidence>
<dbReference type="EMBL" id="KN833066">
    <property type="protein sequence ID" value="KIM74149.1"/>
    <property type="molecule type" value="Genomic_DNA"/>
</dbReference>
<reference evidence="3" key="2">
    <citation type="submission" date="2015-01" db="EMBL/GenBank/DDBJ databases">
        <title>Evolutionary Origins and Diversification of the Mycorrhizal Mutualists.</title>
        <authorList>
            <consortium name="DOE Joint Genome Institute"/>
            <consortium name="Mycorrhizal Genomics Consortium"/>
            <person name="Kohler A."/>
            <person name="Kuo A."/>
            <person name="Nagy L.G."/>
            <person name="Floudas D."/>
            <person name="Copeland A."/>
            <person name="Barry K.W."/>
            <person name="Cichocki N."/>
            <person name="Veneault-Fourrey C."/>
            <person name="LaButti K."/>
            <person name="Lindquist E.A."/>
            <person name="Lipzen A."/>
            <person name="Lundell T."/>
            <person name="Morin E."/>
            <person name="Murat C."/>
            <person name="Riley R."/>
            <person name="Ohm R."/>
            <person name="Sun H."/>
            <person name="Tunlid A."/>
            <person name="Henrissat B."/>
            <person name="Grigoriev I.V."/>
            <person name="Hibbett D.S."/>
            <person name="Martin F."/>
        </authorList>
    </citation>
    <scope>NUCLEOTIDE SEQUENCE [LARGE SCALE GENOMIC DNA]</scope>
    <source>
        <strain evidence="3">F 1598</strain>
    </source>
</reference>
<evidence type="ECO:0000313" key="1">
    <source>
        <dbReference type="EMBL" id="KIM74149.1"/>
    </source>
</evidence>
<gene>
    <name evidence="2" type="ORF">PILCRDRAFT_826517</name>
    <name evidence="1" type="ORF">PILCRDRAFT_828565</name>
</gene>
<dbReference type="HOGENOM" id="CLU_066045_1_0_1"/>